<evidence type="ECO:0000313" key="4">
    <source>
        <dbReference type="EMBL" id="WFF42086.1"/>
    </source>
</evidence>
<dbReference type="Proteomes" id="UP001321526">
    <property type="component" value="Chromosome"/>
</dbReference>
<sequence>MTPPIASIRAATPRDLPAMTQIWLEASCTAHDFVPASFWRNQRQAMQEVYLPAAENHVYVVAEAVVGFLSLCDSTLAALFVAPSQQGRGVGGALLAHAQTRRDALELQVYQQNEGAVRFYQTHGFIIVASGVDAHTGAPEWHMRYG</sequence>
<feature type="domain" description="N-acetyltransferase" evidence="3">
    <location>
        <begin position="6"/>
        <end position="146"/>
    </location>
</feature>
<proteinExistence type="predicted"/>
<dbReference type="Gene3D" id="3.40.630.30">
    <property type="match status" value="1"/>
</dbReference>
<organism evidence="4 5">
    <name type="scientific">Salinicola endophyticus</name>
    <dbReference type="NCBI Taxonomy" id="1949083"/>
    <lineage>
        <taxon>Bacteria</taxon>
        <taxon>Pseudomonadati</taxon>
        <taxon>Pseudomonadota</taxon>
        <taxon>Gammaproteobacteria</taxon>
        <taxon>Oceanospirillales</taxon>
        <taxon>Halomonadaceae</taxon>
        <taxon>Salinicola</taxon>
    </lineage>
</organism>
<gene>
    <name evidence="4" type="ORF">EVC62_11550</name>
</gene>
<name>A0ABY8FMZ4_9GAMM</name>
<dbReference type="Pfam" id="PF13673">
    <property type="entry name" value="Acetyltransf_10"/>
    <property type="match status" value="1"/>
</dbReference>
<dbReference type="PANTHER" id="PTHR43800:SF1">
    <property type="entry name" value="PEPTIDYL-LYSINE N-ACETYLTRANSFERASE YJAB"/>
    <property type="match status" value="1"/>
</dbReference>
<dbReference type="CDD" id="cd04301">
    <property type="entry name" value="NAT_SF"/>
    <property type="match status" value="1"/>
</dbReference>
<accession>A0ABY8FMZ4</accession>
<protein>
    <submittedName>
        <fullName evidence="4">N-acetyltransferase</fullName>
    </submittedName>
</protein>
<dbReference type="InterPro" id="IPR016181">
    <property type="entry name" value="Acyl_CoA_acyltransferase"/>
</dbReference>
<evidence type="ECO:0000259" key="3">
    <source>
        <dbReference type="PROSITE" id="PS51186"/>
    </source>
</evidence>
<dbReference type="InterPro" id="IPR000182">
    <property type="entry name" value="GNAT_dom"/>
</dbReference>
<dbReference type="NCBIfam" id="NF007853">
    <property type="entry name" value="PRK10562.1"/>
    <property type="match status" value="1"/>
</dbReference>
<evidence type="ECO:0000256" key="1">
    <source>
        <dbReference type="ARBA" id="ARBA00022679"/>
    </source>
</evidence>
<dbReference type="PROSITE" id="PS51186">
    <property type="entry name" value="GNAT"/>
    <property type="match status" value="1"/>
</dbReference>
<evidence type="ECO:0000256" key="2">
    <source>
        <dbReference type="ARBA" id="ARBA00023315"/>
    </source>
</evidence>
<keyword evidence="1" id="KW-0808">Transferase</keyword>
<keyword evidence="5" id="KW-1185">Reference proteome</keyword>
<reference evidence="4 5" key="1">
    <citation type="submission" date="2019-01" db="EMBL/GenBank/DDBJ databases">
        <title>Genome sequence of Salinicola endophyticus REST5.</title>
        <authorList>
            <person name="Nascimento F.X."/>
        </authorList>
    </citation>
    <scope>NUCLEOTIDE SEQUENCE [LARGE SCALE GENOMIC DNA]</scope>
    <source>
        <strain evidence="4 5">REST5</strain>
    </source>
</reference>
<evidence type="ECO:0000313" key="5">
    <source>
        <dbReference type="Proteomes" id="UP001321526"/>
    </source>
</evidence>
<dbReference type="PANTHER" id="PTHR43800">
    <property type="entry name" value="PEPTIDYL-LYSINE N-ACETYLTRANSFERASE YJAB"/>
    <property type="match status" value="1"/>
</dbReference>
<dbReference type="SUPFAM" id="SSF55729">
    <property type="entry name" value="Acyl-CoA N-acyltransferases (Nat)"/>
    <property type="match status" value="1"/>
</dbReference>
<dbReference type="EMBL" id="CP035631">
    <property type="protein sequence ID" value="WFF42086.1"/>
    <property type="molecule type" value="Genomic_DNA"/>
</dbReference>
<keyword evidence="2" id="KW-0012">Acyltransferase</keyword>